<proteinExistence type="predicted"/>
<dbReference type="Gene3D" id="3.30.1360.180">
    <property type="match status" value="1"/>
</dbReference>
<dbReference type="Gene3D" id="3.40.720.10">
    <property type="entry name" value="Alkaline Phosphatase, subunit A"/>
    <property type="match status" value="1"/>
</dbReference>
<dbReference type="CDD" id="cd16018">
    <property type="entry name" value="Enpp"/>
    <property type="match status" value="1"/>
</dbReference>
<dbReference type="Pfam" id="PF01663">
    <property type="entry name" value="Phosphodiest"/>
    <property type="match status" value="1"/>
</dbReference>
<name>A0ABU9SW91_9ALTE</name>
<keyword evidence="1" id="KW-0732">Signal</keyword>
<dbReference type="EMBL" id="JBBMQS010000006">
    <property type="protein sequence ID" value="MEM5498160.1"/>
    <property type="molecule type" value="Genomic_DNA"/>
</dbReference>
<reference evidence="2 3" key="1">
    <citation type="submission" date="2024-03" db="EMBL/GenBank/DDBJ databases">
        <title>Community enrichment and isolation of bacterial strains for fucoidan degradation.</title>
        <authorList>
            <person name="Sichert A."/>
        </authorList>
    </citation>
    <scope>NUCLEOTIDE SEQUENCE [LARGE SCALE GENOMIC DNA]</scope>
    <source>
        <strain evidence="2 3">AS12</strain>
    </source>
</reference>
<keyword evidence="3" id="KW-1185">Reference proteome</keyword>
<gene>
    <name evidence="2" type="ORF">WNY77_12190</name>
</gene>
<dbReference type="InterPro" id="IPR002591">
    <property type="entry name" value="Phosphodiest/P_Trfase"/>
</dbReference>
<feature type="signal peptide" evidence="1">
    <location>
        <begin position="1"/>
        <end position="21"/>
    </location>
</feature>
<dbReference type="RefSeq" id="WP_342881854.1">
    <property type="nucleotide sequence ID" value="NZ_JBBMQS010000006.1"/>
</dbReference>
<sequence>MTLYRCLFALVSLTLSSFAHAQAGKPYVIMVGIDGLRPTSVTQNNMPNLYTLGQQGVTAKSMTPAMPTKTFVNFYSIATGLHPEHHGIVSNYPFDRQLNRKFSRNTDATDPYWWDGEPIWITAERQGLKAATYFWVGSEVDINGVRPSYRKTYNQNKDYAERVTEVLQWMLLPESQRPHLVTLYFSAVDSAAHDFGVNSKEEQSAIKRIDQRIGELLSGLRNLPIHQDINVVVVSDHGMIDLSPERVINLNSFVNWSDFVISDWGKDTSSVFSPFLNLYGELSHVDSAYQALTMNPIAHLRVIKRPALAQKYHFNHPQRGPDLMLLADPGWSIYASQNESQPNVSTLTHTATHGYDNQAPEMAATFIANGPAFAKQTTSNRFDNIEVYNLIACALGIKPAKNDGDISNVRHILSAQKQSCLAEH</sequence>
<protein>
    <submittedName>
        <fullName evidence="2">Ectonucleotide pyrophosphatase/phosphodiesterase</fullName>
    </submittedName>
</protein>
<accession>A0ABU9SW91</accession>
<dbReference type="PANTHER" id="PTHR10151">
    <property type="entry name" value="ECTONUCLEOTIDE PYROPHOSPHATASE/PHOSPHODIESTERASE"/>
    <property type="match status" value="1"/>
</dbReference>
<feature type="chain" id="PRO_5045688318" evidence="1">
    <location>
        <begin position="22"/>
        <end position="424"/>
    </location>
</feature>
<evidence type="ECO:0000313" key="3">
    <source>
        <dbReference type="Proteomes" id="UP001461163"/>
    </source>
</evidence>
<dbReference type="InterPro" id="IPR017850">
    <property type="entry name" value="Alkaline_phosphatase_core_sf"/>
</dbReference>
<evidence type="ECO:0000313" key="2">
    <source>
        <dbReference type="EMBL" id="MEM5498160.1"/>
    </source>
</evidence>
<evidence type="ECO:0000256" key="1">
    <source>
        <dbReference type="SAM" id="SignalP"/>
    </source>
</evidence>
<comment type="caution">
    <text evidence="2">The sequence shown here is derived from an EMBL/GenBank/DDBJ whole genome shotgun (WGS) entry which is preliminary data.</text>
</comment>
<organism evidence="2 3">
    <name type="scientific">Paraglaciecola mesophila</name>
    <dbReference type="NCBI Taxonomy" id="197222"/>
    <lineage>
        <taxon>Bacteria</taxon>
        <taxon>Pseudomonadati</taxon>
        <taxon>Pseudomonadota</taxon>
        <taxon>Gammaproteobacteria</taxon>
        <taxon>Alteromonadales</taxon>
        <taxon>Alteromonadaceae</taxon>
        <taxon>Paraglaciecola</taxon>
    </lineage>
</organism>
<dbReference type="Proteomes" id="UP001461163">
    <property type="component" value="Unassembled WGS sequence"/>
</dbReference>
<dbReference type="SUPFAM" id="SSF53649">
    <property type="entry name" value="Alkaline phosphatase-like"/>
    <property type="match status" value="1"/>
</dbReference>
<dbReference type="PANTHER" id="PTHR10151:SF120">
    <property type="entry name" value="BIS(5'-ADENOSYL)-TRIPHOSPHATASE"/>
    <property type="match status" value="1"/>
</dbReference>